<evidence type="ECO:0000256" key="1">
    <source>
        <dbReference type="ARBA" id="ARBA00006247"/>
    </source>
</evidence>
<reference evidence="6" key="2">
    <citation type="submission" date="2022-10" db="EMBL/GenBank/DDBJ databases">
        <authorList>
            <consortium name="ENA_rothamsted_submissions"/>
            <consortium name="culmorum"/>
            <person name="King R."/>
        </authorList>
    </citation>
    <scope>NUCLEOTIDE SEQUENCE</scope>
</reference>
<keyword evidence="4" id="KW-0378">Hydrolase</keyword>
<dbReference type="InterPro" id="IPR051458">
    <property type="entry name" value="Cyt/Met_Dipeptidase"/>
</dbReference>
<gene>
    <name evidence="6" type="ORF">CHIRRI_LOCUS14241</name>
</gene>
<keyword evidence="3" id="KW-0479">Metal-binding</keyword>
<dbReference type="AlphaFoldDB" id="A0A9N9S9U3"/>
<dbReference type="Proteomes" id="UP001153620">
    <property type="component" value="Chromosome 4"/>
</dbReference>
<dbReference type="EMBL" id="OU895880">
    <property type="protein sequence ID" value="CAG9811432.1"/>
    <property type="molecule type" value="Genomic_DNA"/>
</dbReference>
<reference evidence="6" key="1">
    <citation type="submission" date="2022-01" db="EMBL/GenBank/DDBJ databases">
        <authorList>
            <person name="King R."/>
        </authorList>
    </citation>
    <scope>NUCLEOTIDE SEQUENCE</scope>
</reference>
<evidence type="ECO:0000313" key="6">
    <source>
        <dbReference type="EMBL" id="CAG9811432.1"/>
    </source>
</evidence>
<dbReference type="Gene3D" id="3.30.70.360">
    <property type="match status" value="1"/>
</dbReference>
<dbReference type="GO" id="GO:0008233">
    <property type="term" value="F:peptidase activity"/>
    <property type="evidence" value="ECO:0007669"/>
    <property type="project" value="UniProtKB-KW"/>
</dbReference>
<comment type="similarity">
    <text evidence="1">Belongs to the peptidase M20A family.</text>
</comment>
<dbReference type="InterPro" id="IPR001261">
    <property type="entry name" value="ArgE/DapE_CS"/>
</dbReference>
<protein>
    <recommendedName>
        <fullName evidence="5">Peptidase M20 dimerisation domain-containing protein</fullName>
    </recommendedName>
</protein>
<dbReference type="PANTHER" id="PTHR43270:SF4">
    <property type="entry name" value="CARNOSINE DIPEPTIDASE 2, ISOFORM A"/>
    <property type="match status" value="1"/>
</dbReference>
<dbReference type="Pfam" id="PF01546">
    <property type="entry name" value="Peptidase_M20"/>
    <property type="match status" value="1"/>
</dbReference>
<evidence type="ECO:0000313" key="7">
    <source>
        <dbReference type="Proteomes" id="UP001153620"/>
    </source>
</evidence>
<organism evidence="6 7">
    <name type="scientific">Chironomus riparius</name>
    <dbReference type="NCBI Taxonomy" id="315576"/>
    <lineage>
        <taxon>Eukaryota</taxon>
        <taxon>Metazoa</taxon>
        <taxon>Ecdysozoa</taxon>
        <taxon>Arthropoda</taxon>
        <taxon>Hexapoda</taxon>
        <taxon>Insecta</taxon>
        <taxon>Pterygota</taxon>
        <taxon>Neoptera</taxon>
        <taxon>Endopterygota</taxon>
        <taxon>Diptera</taxon>
        <taxon>Nematocera</taxon>
        <taxon>Chironomoidea</taxon>
        <taxon>Chironomidae</taxon>
        <taxon>Chironominae</taxon>
        <taxon>Chironomus</taxon>
    </lineage>
</organism>
<accession>A0A9N9S9U3</accession>
<feature type="domain" description="Peptidase M20 dimerisation" evidence="5">
    <location>
        <begin position="209"/>
        <end position="369"/>
    </location>
</feature>
<dbReference type="PANTHER" id="PTHR43270">
    <property type="entry name" value="BETA-ALA-HIS DIPEPTIDASE"/>
    <property type="match status" value="1"/>
</dbReference>
<dbReference type="GO" id="GO:0046872">
    <property type="term" value="F:metal ion binding"/>
    <property type="evidence" value="ECO:0007669"/>
    <property type="project" value="UniProtKB-KW"/>
</dbReference>
<sequence>MSLPDSLSKLFAYIDNNKVNFIETLIEAVAIKSVSAWPQTRDECQRMINWAQQKMEALNISCKQVDIGSQDLPDGTKIKLPNILTGTLGNDPAKKTVLVYGHLDVQPAAIEDGWDTDPFVLTPKDGKLYGRGSSDDKGPILCWLNAIEAYQRQNITIPVNIKFVFEGMEESGSIGLHKCLMSMRRWFDDVEFACITDSRWLGNYPCVTYGLRGLAHFNLDIECAKMDLHSGVFGGTVYEAMTDLFNLMGQLVDVNGKILVPGVYDDVEPVKPDEDKIYEKIVFDVDEYQKSIGTPGRLLYENKKDLLQHRWRFPALSIHGISGAHCKPGQKTVIPGKVTGKFSIRLVPNQDPNKIEKLVVDYLSKKFKESGSPNLMKCQMSHGVRAFTENPINHNFQAAVRATEHVYGVEPNLIREGSTIPVTLTFQEVTGKNVLLLPIGCGDDGAHSQNEKINERNFIEGSKVLGAYLYELSKVL</sequence>
<dbReference type="InterPro" id="IPR002933">
    <property type="entry name" value="Peptidase_M20"/>
</dbReference>
<evidence type="ECO:0000256" key="2">
    <source>
        <dbReference type="ARBA" id="ARBA00022670"/>
    </source>
</evidence>
<dbReference type="Gene3D" id="3.40.630.10">
    <property type="entry name" value="Zn peptidases"/>
    <property type="match status" value="1"/>
</dbReference>
<dbReference type="GO" id="GO:0006508">
    <property type="term" value="P:proteolysis"/>
    <property type="evidence" value="ECO:0007669"/>
    <property type="project" value="UniProtKB-KW"/>
</dbReference>
<evidence type="ECO:0000256" key="4">
    <source>
        <dbReference type="ARBA" id="ARBA00022801"/>
    </source>
</evidence>
<dbReference type="SUPFAM" id="SSF53187">
    <property type="entry name" value="Zn-dependent exopeptidases"/>
    <property type="match status" value="1"/>
</dbReference>
<dbReference type="PROSITE" id="PS00759">
    <property type="entry name" value="ARGE_DAPE_CPG2_2"/>
    <property type="match status" value="1"/>
</dbReference>
<keyword evidence="2" id="KW-0645">Protease</keyword>
<proteinExistence type="inferred from homology"/>
<evidence type="ECO:0000256" key="3">
    <source>
        <dbReference type="ARBA" id="ARBA00022723"/>
    </source>
</evidence>
<dbReference type="Pfam" id="PF07687">
    <property type="entry name" value="M20_dimer"/>
    <property type="match status" value="1"/>
</dbReference>
<evidence type="ECO:0000259" key="5">
    <source>
        <dbReference type="Pfam" id="PF07687"/>
    </source>
</evidence>
<keyword evidence="7" id="KW-1185">Reference proteome</keyword>
<dbReference type="InterPro" id="IPR011650">
    <property type="entry name" value="Peptidase_M20_dimer"/>
</dbReference>
<dbReference type="CDD" id="cd05676">
    <property type="entry name" value="M20_dipept_like_CNDP"/>
    <property type="match status" value="1"/>
</dbReference>
<name>A0A9N9S9U3_9DIPT</name>
<dbReference type="OrthoDB" id="7832001at2759"/>